<dbReference type="Pfam" id="PF22042">
    <property type="entry name" value="EF-G_D2"/>
    <property type="match status" value="1"/>
</dbReference>
<dbReference type="FunFam" id="2.40.30.10:FF:000007">
    <property type="entry name" value="Translation initiation factor IF-2"/>
    <property type="match status" value="1"/>
</dbReference>
<evidence type="ECO:0000256" key="1">
    <source>
        <dbReference type="ARBA" id="ARBA00007733"/>
    </source>
</evidence>
<dbReference type="EMBL" id="UOGF01000050">
    <property type="protein sequence ID" value="VAX29425.1"/>
    <property type="molecule type" value="Genomic_DNA"/>
</dbReference>
<dbReference type="PROSITE" id="PS51722">
    <property type="entry name" value="G_TR_2"/>
    <property type="match status" value="1"/>
</dbReference>
<feature type="compositionally biased region" description="Basic and acidic residues" evidence="6">
    <location>
        <begin position="191"/>
        <end position="206"/>
    </location>
</feature>
<accession>A0A3B1DCI6</accession>
<evidence type="ECO:0000313" key="8">
    <source>
        <dbReference type="EMBL" id="VAX29425.1"/>
    </source>
</evidence>
<dbReference type="Gene3D" id="2.40.30.10">
    <property type="entry name" value="Translation factors"/>
    <property type="match status" value="2"/>
</dbReference>
<feature type="domain" description="Tr-type G" evidence="7">
    <location>
        <begin position="348"/>
        <end position="515"/>
    </location>
</feature>
<dbReference type="InterPro" id="IPR015760">
    <property type="entry name" value="TIF_IF2"/>
</dbReference>
<dbReference type="FunFam" id="3.40.50.300:FF:000019">
    <property type="entry name" value="Translation initiation factor IF-2"/>
    <property type="match status" value="1"/>
</dbReference>
<evidence type="ECO:0000256" key="2">
    <source>
        <dbReference type="ARBA" id="ARBA00022540"/>
    </source>
</evidence>
<sequence length="852" mass="92092">MRVFELSKEIGISSKELIEVLKQMDIEVKSHMSTLTEDDVQAVMKRKDLPKAKTPAKKGKSKKKVEAPPPEPPKKRFVLRKKRVAPPVEVEAVVSPESEISSEDKPLESTVVPTAVDEKAVVPAALESEAIPPAEKVESLPVAEEVKLESASVPPPDEMTPPVVVSGQAVGDKAKKEVSLPSPKPEAVVAGEKKKAKPEPSTEKPKEKPKRPKRVKWNASGGNANTGGQGDQRKWQDFKPIHRREDRKSSRKGHGPAIDAAKPRRKVIKIYEGLTVKEFSELIGQKVTSIVAKLMELGKMATINQAIDLDEATLIAEAFEVKTEVVAEKTEEELLMGAVPDDPADLVGRPPVITIMGHVDHGKTSLLDAIRETKVTSGEAGGITQHIGAYMVSAAGKPVTFLDTPGHAAFTAMRARGAQVTDIVVLVVAADDGVMPQTVEAVNHAKSAEVPIIVVVNKMDRPDANPDRVKQALSEYELIPEEWGGSTIFVEVSAKEKTGLDSLLEMILLQSEVLELQANPKKSMRGVIVEAKIERGRGPVATVLVQEGTLSVGSAFVSGIHYGKVRALINDEGKKVKSAEPSTPVEVIGLDGVPQAGDTFIVVADERVARDVASSRAQRERTSKLSKVNRMTLDDLFSELKDGAAEVLKVIIKTDVQGSAEAIREALEGLSTDAVKLEVVHVGVGGITESDVMLAAASRAFVAGFNVRPESKARDLADREKVELRLYSIIYKLIDDVRAAMEGLLAPTLKERILGRIEVRQIFSVPKQGTIAGGYVKEGVAARNCAGVRVFRGGNVIFDGKLASLRRFKDDVKEVQAGYECGVGVEGFNDIEVDDIFELFVFDEIATKLETK</sequence>
<dbReference type="FunFam" id="3.40.50.10050:FF:000001">
    <property type="entry name" value="Translation initiation factor IF-2"/>
    <property type="match status" value="1"/>
</dbReference>
<dbReference type="GO" id="GO:0003924">
    <property type="term" value="F:GTPase activity"/>
    <property type="evidence" value="ECO:0007669"/>
    <property type="project" value="InterPro"/>
</dbReference>
<evidence type="ECO:0000259" key="7">
    <source>
        <dbReference type="PROSITE" id="PS51722"/>
    </source>
</evidence>
<feature type="compositionally biased region" description="Basic residues" evidence="6">
    <location>
        <begin position="54"/>
        <end position="63"/>
    </location>
</feature>
<feature type="compositionally biased region" description="Basic residues" evidence="6">
    <location>
        <begin position="207"/>
        <end position="216"/>
    </location>
</feature>
<dbReference type="GO" id="GO:0005829">
    <property type="term" value="C:cytosol"/>
    <property type="evidence" value="ECO:0007669"/>
    <property type="project" value="TreeGrafter"/>
</dbReference>
<dbReference type="FunFam" id="2.40.30.10:FF:000008">
    <property type="entry name" value="Translation initiation factor IF-2"/>
    <property type="match status" value="1"/>
</dbReference>
<dbReference type="NCBIfam" id="TIGR00487">
    <property type="entry name" value="IF-2"/>
    <property type="match status" value="1"/>
</dbReference>
<feature type="region of interest" description="Disordered" evidence="6">
    <location>
        <begin position="93"/>
        <end position="112"/>
    </location>
</feature>
<feature type="region of interest" description="Disordered" evidence="6">
    <location>
        <begin position="39"/>
        <end position="75"/>
    </location>
</feature>
<gene>
    <name evidence="8" type="ORF">MNBD_NITROSPIRAE01-409</name>
</gene>
<comment type="similarity">
    <text evidence="1">Belongs to the TRAFAC class translation factor GTPase superfamily. Classic translation factor GTPase family. IF-2 subfamily.</text>
</comment>
<dbReference type="InterPro" id="IPR006847">
    <property type="entry name" value="IF2_N"/>
</dbReference>
<dbReference type="SUPFAM" id="SSF52540">
    <property type="entry name" value="P-loop containing nucleoside triphosphate hydrolases"/>
    <property type="match status" value="1"/>
</dbReference>
<dbReference type="CDD" id="cd03702">
    <property type="entry name" value="IF2_mtIF2_II"/>
    <property type="match status" value="1"/>
</dbReference>
<dbReference type="InterPro" id="IPR044145">
    <property type="entry name" value="IF2_II"/>
</dbReference>
<protein>
    <submittedName>
        <fullName evidence="8">Translation initiation factor 2</fullName>
    </submittedName>
</protein>
<dbReference type="Pfam" id="PF11987">
    <property type="entry name" value="IF-2"/>
    <property type="match status" value="1"/>
</dbReference>
<dbReference type="GO" id="GO:0003743">
    <property type="term" value="F:translation initiation factor activity"/>
    <property type="evidence" value="ECO:0007669"/>
    <property type="project" value="UniProtKB-KW"/>
</dbReference>
<reference evidence="8" key="1">
    <citation type="submission" date="2018-06" db="EMBL/GenBank/DDBJ databases">
        <authorList>
            <person name="Zhirakovskaya E."/>
        </authorList>
    </citation>
    <scope>NUCLEOTIDE SEQUENCE</scope>
</reference>
<organism evidence="8">
    <name type="scientific">hydrothermal vent metagenome</name>
    <dbReference type="NCBI Taxonomy" id="652676"/>
    <lineage>
        <taxon>unclassified sequences</taxon>
        <taxon>metagenomes</taxon>
        <taxon>ecological metagenomes</taxon>
    </lineage>
</organism>
<dbReference type="InterPro" id="IPR000795">
    <property type="entry name" value="T_Tr_GTP-bd_dom"/>
</dbReference>
<dbReference type="PANTHER" id="PTHR43381">
    <property type="entry name" value="TRANSLATION INITIATION FACTOR IF-2-RELATED"/>
    <property type="match status" value="1"/>
</dbReference>
<name>A0A3B1DCI6_9ZZZZ</name>
<dbReference type="InterPro" id="IPR036925">
    <property type="entry name" value="TIF_IF2_dom3_sf"/>
</dbReference>
<dbReference type="Gene3D" id="3.40.50.300">
    <property type="entry name" value="P-loop containing nucleotide triphosphate hydrolases"/>
    <property type="match status" value="1"/>
</dbReference>
<dbReference type="Pfam" id="PF04760">
    <property type="entry name" value="IF2_N"/>
    <property type="match status" value="2"/>
</dbReference>
<evidence type="ECO:0000256" key="3">
    <source>
        <dbReference type="ARBA" id="ARBA00022741"/>
    </source>
</evidence>
<dbReference type="InterPro" id="IPR023115">
    <property type="entry name" value="TIF_IF2_dom3"/>
</dbReference>
<dbReference type="CDD" id="cd01887">
    <property type="entry name" value="IF2_eIF5B"/>
    <property type="match status" value="1"/>
</dbReference>
<feature type="region of interest" description="Disordered" evidence="6">
    <location>
        <begin position="145"/>
        <end position="261"/>
    </location>
</feature>
<evidence type="ECO:0000256" key="5">
    <source>
        <dbReference type="ARBA" id="ARBA00023134"/>
    </source>
</evidence>
<dbReference type="PANTHER" id="PTHR43381:SF5">
    <property type="entry name" value="TR-TYPE G DOMAIN-CONTAINING PROTEIN"/>
    <property type="match status" value="1"/>
</dbReference>
<dbReference type="InterPro" id="IPR027417">
    <property type="entry name" value="P-loop_NTPase"/>
</dbReference>
<dbReference type="GO" id="GO:0005525">
    <property type="term" value="F:GTP binding"/>
    <property type="evidence" value="ECO:0007669"/>
    <property type="project" value="UniProtKB-KW"/>
</dbReference>
<keyword evidence="3" id="KW-0547">Nucleotide-binding</keyword>
<dbReference type="Gene3D" id="1.10.10.2480">
    <property type="match status" value="1"/>
</dbReference>
<dbReference type="PROSITE" id="PS01176">
    <property type="entry name" value="IF2"/>
    <property type="match status" value="1"/>
</dbReference>
<feature type="compositionally biased region" description="Basic and acidic residues" evidence="6">
    <location>
        <begin position="231"/>
        <end position="248"/>
    </location>
</feature>
<dbReference type="InterPro" id="IPR009000">
    <property type="entry name" value="Transl_B-barrel_sf"/>
</dbReference>
<proteinExistence type="inferred from homology"/>
<dbReference type="NCBIfam" id="TIGR00231">
    <property type="entry name" value="small_GTP"/>
    <property type="match status" value="1"/>
</dbReference>
<keyword evidence="4" id="KW-0648">Protein biosynthesis</keyword>
<evidence type="ECO:0000256" key="4">
    <source>
        <dbReference type="ARBA" id="ARBA00022917"/>
    </source>
</evidence>
<dbReference type="AlphaFoldDB" id="A0A3B1DCI6"/>
<evidence type="ECO:0000256" key="6">
    <source>
        <dbReference type="SAM" id="MobiDB-lite"/>
    </source>
</evidence>
<dbReference type="Pfam" id="PF00009">
    <property type="entry name" value="GTP_EFTU"/>
    <property type="match status" value="1"/>
</dbReference>
<keyword evidence="5" id="KW-0342">GTP-binding</keyword>
<dbReference type="CDD" id="cd03692">
    <property type="entry name" value="mtIF2_IVc"/>
    <property type="match status" value="1"/>
</dbReference>
<dbReference type="InterPro" id="IPR000178">
    <property type="entry name" value="TF_IF2_bacterial-like"/>
</dbReference>
<dbReference type="HAMAP" id="MF_00100_B">
    <property type="entry name" value="IF_2_B"/>
    <property type="match status" value="1"/>
</dbReference>
<dbReference type="SUPFAM" id="SSF50447">
    <property type="entry name" value="Translation proteins"/>
    <property type="match status" value="2"/>
</dbReference>
<dbReference type="InterPro" id="IPR005225">
    <property type="entry name" value="Small_GTP-bd"/>
</dbReference>
<keyword evidence="2 8" id="KW-0396">Initiation factor</keyword>
<dbReference type="Gene3D" id="3.40.50.10050">
    <property type="entry name" value="Translation initiation factor IF- 2, domain 3"/>
    <property type="match status" value="1"/>
</dbReference>
<dbReference type="InterPro" id="IPR053905">
    <property type="entry name" value="EF-G-like_DII"/>
</dbReference>
<dbReference type="SUPFAM" id="SSF52156">
    <property type="entry name" value="Initiation factor IF2/eIF5b, domain 3"/>
    <property type="match status" value="1"/>
</dbReference>